<evidence type="ECO:0000256" key="7">
    <source>
        <dbReference type="SAM" id="Phobius"/>
    </source>
</evidence>
<dbReference type="EMBL" id="JAODUP010000445">
    <property type="protein sequence ID" value="KAK2149600.1"/>
    <property type="molecule type" value="Genomic_DNA"/>
</dbReference>
<feature type="transmembrane region" description="Helical" evidence="7">
    <location>
        <begin position="170"/>
        <end position="189"/>
    </location>
</feature>
<sequence>MPAVRRNFQRGQGSSSFPSAGRQRNDVSSCAQDDGDAGSPLASIVVQPHHSHIPDIAPDSNLIFEGMVFMYSVMTLCLQYINLYKTVWWLPHSNAKYALNFYLIDPHLSLLLIIIISRRVIYCFVSEVFCSKSWSTILYWLIQLVKTIIIGVVLAVFLYTAYKVVLRHSLLHSLFLCYPMLTYIVLFRYSIRPLFGKTIHCTKSLVTTTSTGTSTGSSSSPTTPSHSATNGTPKHRQKEQIMVYSRNIPVHSCTMSPEAVRDEVEALKTDFNNRIKQVLFNSLISAYYMGFVPLCFAQNTLYYDTWWVGQHICLVWISTFIMFMVHFLPAKYIDVLHRCALHLGSWMKVEVRHAHKPYSAWSELQVWQQGALVKHVRGLFKAEGVNNSAEPGNSMHSRFNFMFYQPLRVTNWLTMLTVILIGYQFVLLLQATEWSHVLSLALMLFCNYYMLFKLLRDKFVLIRAYKEETNGLHIQ</sequence>
<feature type="transmembrane region" description="Helical" evidence="7">
    <location>
        <begin position="62"/>
        <end position="81"/>
    </location>
</feature>
<evidence type="ECO:0000256" key="6">
    <source>
        <dbReference type="SAM" id="MobiDB-lite"/>
    </source>
</evidence>
<dbReference type="InterPro" id="IPR019397">
    <property type="entry name" value="Uncharacterised_TMEM39"/>
</dbReference>
<proteinExistence type="inferred from homology"/>
<feature type="transmembrane region" description="Helical" evidence="7">
    <location>
        <begin position="307"/>
        <end position="328"/>
    </location>
</feature>
<feature type="transmembrane region" description="Helical" evidence="7">
    <location>
        <begin position="412"/>
        <end position="431"/>
    </location>
</feature>
<evidence type="ECO:0000313" key="8">
    <source>
        <dbReference type="EMBL" id="KAK2149600.1"/>
    </source>
</evidence>
<feature type="transmembrane region" description="Helical" evidence="7">
    <location>
        <begin position="101"/>
        <end position="125"/>
    </location>
</feature>
<gene>
    <name evidence="8" type="ORF">LSH36_445g02080</name>
</gene>
<feature type="compositionally biased region" description="Low complexity" evidence="6">
    <location>
        <begin position="209"/>
        <end position="225"/>
    </location>
</feature>
<comment type="caution">
    <text evidence="8">The sequence shown here is derived from an EMBL/GenBank/DDBJ whole genome shotgun (WGS) entry which is preliminary data.</text>
</comment>
<dbReference type="PANTHER" id="PTHR12995:SF4">
    <property type="entry name" value="FI21814P1"/>
    <property type="match status" value="1"/>
</dbReference>
<dbReference type="Proteomes" id="UP001208570">
    <property type="component" value="Unassembled WGS sequence"/>
</dbReference>
<evidence type="ECO:0000256" key="1">
    <source>
        <dbReference type="ARBA" id="ARBA00004141"/>
    </source>
</evidence>
<evidence type="ECO:0000256" key="2">
    <source>
        <dbReference type="ARBA" id="ARBA00010737"/>
    </source>
</evidence>
<feature type="compositionally biased region" description="Polar residues" evidence="6">
    <location>
        <begin position="9"/>
        <end position="18"/>
    </location>
</feature>
<feature type="transmembrane region" description="Helical" evidence="7">
    <location>
        <begin position="278"/>
        <end position="301"/>
    </location>
</feature>
<reference evidence="8" key="1">
    <citation type="journal article" date="2023" name="Mol. Biol. Evol.">
        <title>Third-Generation Sequencing Reveals the Adaptive Role of the Epigenome in Three Deep-Sea Polychaetes.</title>
        <authorList>
            <person name="Perez M."/>
            <person name="Aroh O."/>
            <person name="Sun Y."/>
            <person name="Lan Y."/>
            <person name="Juniper S.K."/>
            <person name="Young C.R."/>
            <person name="Angers B."/>
            <person name="Qian P.Y."/>
        </authorList>
    </citation>
    <scope>NUCLEOTIDE SEQUENCE</scope>
    <source>
        <strain evidence="8">P08H-3</strain>
    </source>
</reference>
<comment type="similarity">
    <text evidence="2">Belongs to the TMEM39 family.</text>
</comment>
<evidence type="ECO:0000313" key="9">
    <source>
        <dbReference type="Proteomes" id="UP001208570"/>
    </source>
</evidence>
<accession>A0AAD9JC72</accession>
<evidence type="ECO:0000256" key="4">
    <source>
        <dbReference type="ARBA" id="ARBA00022989"/>
    </source>
</evidence>
<keyword evidence="5 7" id="KW-0472">Membrane</keyword>
<feature type="region of interest" description="Disordered" evidence="6">
    <location>
        <begin position="209"/>
        <end position="237"/>
    </location>
</feature>
<feature type="region of interest" description="Disordered" evidence="6">
    <location>
        <begin position="1"/>
        <end position="36"/>
    </location>
</feature>
<keyword evidence="3 7" id="KW-0812">Transmembrane</keyword>
<dbReference type="GO" id="GO:0016020">
    <property type="term" value="C:membrane"/>
    <property type="evidence" value="ECO:0007669"/>
    <property type="project" value="UniProtKB-SubCell"/>
</dbReference>
<dbReference type="Pfam" id="PF10271">
    <property type="entry name" value="Tmp39"/>
    <property type="match status" value="1"/>
</dbReference>
<feature type="transmembrane region" description="Helical" evidence="7">
    <location>
        <begin position="437"/>
        <end position="455"/>
    </location>
</feature>
<evidence type="ECO:0000256" key="3">
    <source>
        <dbReference type="ARBA" id="ARBA00022692"/>
    </source>
</evidence>
<keyword evidence="4 7" id="KW-1133">Transmembrane helix</keyword>
<comment type="subcellular location">
    <subcellularLocation>
        <location evidence="1">Membrane</location>
        <topology evidence="1">Multi-pass membrane protein</topology>
    </subcellularLocation>
</comment>
<dbReference type="PANTHER" id="PTHR12995">
    <property type="entry name" value="FI21814P1"/>
    <property type="match status" value="1"/>
</dbReference>
<evidence type="ECO:0000256" key="5">
    <source>
        <dbReference type="ARBA" id="ARBA00023136"/>
    </source>
</evidence>
<keyword evidence="9" id="KW-1185">Reference proteome</keyword>
<protein>
    <recommendedName>
        <fullName evidence="10">Transmembrane protein 39A</fullName>
    </recommendedName>
</protein>
<feature type="transmembrane region" description="Helical" evidence="7">
    <location>
        <begin position="137"/>
        <end position="158"/>
    </location>
</feature>
<evidence type="ECO:0008006" key="10">
    <source>
        <dbReference type="Google" id="ProtNLM"/>
    </source>
</evidence>
<organism evidence="8 9">
    <name type="scientific">Paralvinella palmiformis</name>
    <dbReference type="NCBI Taxonomy" id="53620"/>
    <lineage>
        <taxon>Eukaryota</taxon>
        <taxon>Metazoa</taxon>
        <taxon>Spiralia</taxon>
        <taxon>Lophotrochozoa</taxon>
        <taxon>Annelida</taxon>
        <taxon>Polychaeta</taxon>
        <taxon>Sedentaria</taxon>
        <taxon>Canalipalpata</taxon>
        <taxon>Terebellida</taxon>
        <taxon>Terebelliformia</taxon>
        <taxon>Alvinellidae</taxon>
        <taxon>Paralvinella</taxon>
    </lineage>
</organism>
<name>A0AAD9JC72_9ANNE</name>
<dbReference type="AlphaFoldDB" id="A0AAD9JC72"/>